<evidence type="ECO:0000259" key="1">
    <source>
        <dbReference type="PROSITE" id="PS51832"/>
    </source>
</evidence>
<dbReference type="CDD" id="cd00077">
    <property type="entry name" value="HDc"/>
    <property type="match status" value="1"/>
</dbReference>
<organism evidence="2 3">
    <name type="scientific">Methylotenera oryzisoli</name>
    <dbReference type="NCBI Taxonomy" id="2080758"/>
    <lineage>
        <taxon>Bacteria</taxon>
        <taxon>Pseudomonadati</taxon>
        <taxon>Pseudomonadota</taxon>
        <taxon>Betaproteobacteria</taxon>
        <taxon>Nitrosomonadales</taxon>
        <taxon>Methylophilaceae</taxon>
        <taxon>Methylotenera</taxon>
    </lineage>
</organism>
<dbReference type="SUPFAM" id="SSF109604">
    <property type="entry name" value="HD-domain/PDEase-like"/>
    <property type="match status" value="1"/>
</dbReference>
<comment type="caution">
    <text evidence="2">The sequence shown here is derived from an EMBL/GenBank/DDBJ whole genome shotgun (WGS) entry which is preliminary data.</text>
</comment>
<evidence type="ECO:0000313" key="2">
    <source>
        <dbReference type="EMBL" id="TFW73111.1"/>
    </source>
</evidence>
<dbReference type="PANTHER" id="PTHR43155">
    <property type="entry name" value="CYCLIC DI-GMP PHOSPHODIESTERASE PA4108-RELATED"/>
    <property type="match status" value="1"/>
</dbReference>
<dbReference type="AlphaFoldDB" id="A0A4Y9VU61"/>
<keyword evidence="3" id="KW-1185">Reference proteome</keyword>
<dbReference type="InterPro" id="IPR037522">
    <property type="entry name" value="HD_GYP_dom"/>
</dbReference>
<keyword evidence="2" id="KW-0378">Hydrolase</keyword>
<dbReference type="Pfam" id="PF13487">
    <property type="entry name" value="HD_5"/>
    <property type="match status" value="1"/>
</dbReference>
<accession>A0A4Y9VU61</accession>
<dbReference type="OrthoDB" id="9763857at2"/>
<dbReference type="Pfam" id="PF11871">
    <property type="entry name" value="DUF3391"/>
    <property type="match status" value="1"/>
</dbReference>
<dbReference type="InterPro" id="IPR021812">
    <property type="entry name" value="DUF3391"/>
</dbReference>
<reference evidence="2 3" key="1">
    <citation type="submission" date="2018-02" db="EMBL/GenBank/DDBJ databases">
        <title>A novel lanthanide dependent methylotroph, Methylotenera sp. La3113.</title>
        <authorList>
            <person name="Lv H."/>
            <person name="Tani A."/>
        </authorList>
    </citation>
    <scope>NUCLEOTIDE SEQUENCE [LARGE SCALE GENOMIC DNA]</scope>
    <source>
        <strain evidence="2 3">La3113</strain>
    </source>
</reference>
<sequence length="536" mass="59967">MSDIRKEQTPVHALAIGMFVCELDRPWLGTPFLLEGLLIENAEQIATLTALCEFVYIDRTVSLGEHYLAPQKKSIAVQHHASSNIYQSAVSSLPTASARPQGSKLSQSKEQLSFFKVMREIQDFKQDFNQSAAQTASHNSTNVNLSYLSQEAELDTEGALTDLTLSKQIKADLSRFVSGLKGWRPNLKRRMNSLSTQADQNKTLADLDTATHLHYTLLEEKHPVEQEISTIYPTYEKTQQVTREFFNAMAEGQLVDLNKVDETLNEMVDSIERNSDALLWLARLKQTDDYSYNHALNVSIMLMALANFMALPKKQIKDLGLAGLLQDIGKVKIPKDLLQKREKISAEEYEIFKKHVDYALALLEVTSSISSTTMIAISQHHERIDGSGYPFQLKGKQISLPGQMAGLVDTYCALTSNKAYAKGVYNQSALEKIHALRDSKFDGHLIDQLVQFLGMYPVSSLVELNSGEVGVVIQQNSVRRLLPKVMILLNPDKTKNEYPPTLNLINAPLTPSGEPYKIVRGLPPDSYGLNINNYFS</sequence>
<proteinExistence type="predicted"/>
<dbReference type="PROSITE" id="PS51832">
    <property type="entry name" value="HD_GYP"/>
    <property type="match status" value="1"/>
</dbReference>
<dbReference type="InterPro" id="IPR003607">
    <property type="entry name" value="HD/PDEase_dom"/>
</dbReference>
<dbReference type="Proteomes" id="UP000297706">
    <property type="component" value="Unassembled WGS sequence"/>
</dbReference>
<feature type="domain" description="HD-GYP" evidence="1">
    <location>
        <begin position="269"/>
        <end position="465"/>
    </location>
</feature>
<dbReference type="RefSeq" id="WP_135276423.1">
    <property type="nucleotide sequence ID" value="NZ_PQVH01000002.1"/>
</dbReference>
<gene>
    <name evidence="2" type="ORF">C3Y98_01795</name>
</gene>
<protein>
    <submittedName>
        <fullName evidence="2">Phosphohydrolase</fullName>
    </submittedName>
</protein>
<dbReference type="GO" id="GO:0008081">
    <property type="term" value="F:phosphoric diester hydrolase activity"/>
    <property type="evidence" value="ECO:0007669"/>
    <property type="project" value="UniProtKB-ARBA"/>
</dbReference>
<dbReference type="EMBL" id="PQVH01000002">
    <property type="protein sequence ID" value="TFW73111.1"/>
    <property type="molecule type" value="Genomic_DNA"/>
</dbReference>
<evidence type="ECO:0000313" key="3">
    <source>
        <dbReference type="Proteomes" id="UP000297706"/>
    </source>
</evidence>
<dbReference type="Gene3D" id="1.10.3210.10">
    <property type="entry name" value="Hypothetical protein af1432"/>
    <property type="match status" value="1"/>
</dbReference>
<name>A0A4Y9VU61_9PROT</name>
<dbReference type="PANTHER" id="PTHR43155:SF2">
    <property type="entry name" value="CYCLIC DI-GMP PHOSPHODIESTERASE PA4108"/>
    <property type="match status" value="1"/>
</dbReference>